<gene>
    <name evidence="2" type="ORF">PS918_00865</name>
</gene>
<feature type="domain" description="NadR/Ttd14 AAA" evidence="1">
    <location>
        <begin position="14"/>
        <end position="169"/>
    </location>
</feature>
<protein>
    <recommendedName>
        <fullName evidence="1">NadR/Ttd14 AAA domain-containing protein</fullName>
    </recommendedName>
</protein>
<evidence type="ECO:0000313" key="2">
    <source>
        <dbReference type="EMBL" id="VVP69061.1"/>
    </source>
</evidence>
<dbReference type="AlphaFoldDB" id="A0A5E7R3U2"/>
<dbReference type="Proteomes" id="UP000326611">
    <property type="component" value="Unassembled WGS sequence"/>
</dbReference>
<proteinExistence type="predicted"/>
<evidence type="ECO:0000313" key="3">
    <source>
        <dbReference type="Proteomes" id="UP000326611"/>
    </source>
</evidence>
<dbReference type="SUPFAM" id="SSF52540">
    <property type="entry name" value="P-loop containing nucleoside triphosphate hydrolases"/>
    <property type="match status" value="1"/>
</dbReference>
<organism evidence="2 3">
    <name type="scientific">Pseudomonas fluorescens</name>
    <dbReference type="NCBI Taxonomy" id="294"/>
    <lineage>
        <taxon>Bacteria</taxon>
        <taxon>Pseudomonadati</taxon>
        <taxon>Pseudomonadota</taxon>
        <taxon>Gammaproteobacteria</taxon>
        <taxon>Pseudomonadales</taxon>
        <taxon>Pseudomonadaceae</taxon>
        <taxon>Pseudomonas</taxon>
    </lineage>
</organism>
<dbReference type="EMBL" id="CABVIY010000001">
    <property type="protein sequence ID" value="VVP69061.1"/>
    <property type="molecule type" value="Genomic_DNA"/>
</dbReference>
<dbReference type="InterPro" id="IPR052735">
    <property type="entry name" value="NAD_biosynth-regulator"/>
</dbReference>
<accession>A0A5E7R3U2</accession>
<dbReference type="PANTHER" id="PTHR37512:SF1">
    <property type="entry name" value="NADR_TTD14 AAA DOMAIN-CONTAINING PROTEIN"/>
    <property type="match status" value="1"/>
</dbReference>
<dbReference type="Gene3D" id="3.40.50.300">
    <property type="entry name" value="P-loop containing nucleotide triphosphate hydrolases"/>
    <property type="match status" value="1"/>
</dbReference>
<dbReference type="InterPro" id="IPR038727">
    <property type="entry name" value="NadR/Ttd14_AAA_dom"/>
</dbReference>
<evidence type="ECO:0000259" key="1">
    <source>
        <dbReference type="Pfam" id="PF13521"/>
    </source>
</evidence>
<sequence>MAQRSGAVPMKVLVLAGPESSGKSWLSNEIYANFGGILVDEYVRHFIDSKARETRYDDISSIAHGQLAWEDEARARQPSLLILDTHLLSNILWSRTLFGDCPRWIEQALLARHYDLHLLLSPDTVAWHDDGQRCQPQLAQRQAFFQASRQWLDLHRQPYQVLDGDWQQRKDAAFEAVTRLLNA</sequence>
<name>A0A5E7R3U2_PSEFL</name>
<dbReference type="InterPro" id="IPR027417">
    <property type="entry name" value="P-loop_NTPase"/>
</dbReference>
<reference evidence="2 3" key="1">
    <citation type="submission" date="2019-09" db="EMBL/GenBank/DDBJ databases">
        <authorList>
            <person name="Chandra G."/>
            <person name="Truman W A."/>
        </authorList>
    </citation>
    <scope>NUCLEOTIDE SEQUENCE [LARGE SCALE GENOMIC DNA]</scope>
    <source>
        <strain evidence="2">PS918</strain>
    </source>
</reference>
<dbReference type="PANTHER" id="PTHR37512">
    <property type="entry name" value="TRIFUNCTIONAL NAD BIOSYNTHESIS/REGULATOR PROTEIN NADR"/>
    <property type="match status" value="1"/>
</dbReference>
<dbReference type="Pfam" id="PF13521">
    <property type="entry name" value="AAA_28"/>
    <property type="match status" value="1"/>
</dbReference>